<dbReference type="EMBL" id="JABXBU010002072">
    <property type="protein sequence ID" value="KAF8777109.1"/>
    <property type="molecule type" value="Genomic_DNA"/>
</dbReference>
<name>A0A8T0ESX4_ARGBR</name>
<organism evidence="2 3">
    <name type="scientific">Argiope bruennichi</name>
    <name type="common">Wasp spider</name>
    <name type="synonym">Aranea bruennichi</name>
    <dbReference type="NCBI Taxonomy" id="94029"/>
    <lineage>
        <taxon>Eukaryota</taxon>
        <taxon>Metazoa</taxon>
        <taxon>Ecdysozoa</taxon>
        <taxon>Arthropoda</taxon>
        <taxon>Chelicerata</taxon>
        <taxon>Arachnida</taxon>
        <taxon>Araneae</taxon>
        <taxon>Araneomorphae</taxon>
        <taxon>Entelegynae</taxon>
        <taxon>Araneoidea</taxon>
        <taxon>Araneidae</taxon>
        <taxon>Argiope</taxon>
    </lineage>
</organism>
<feature type="compositionally biased region" description="Basic and acidic residues" evidence="1">
    <location>
        <begin position="29"/>
        <end position="45"/>
    </location>
</feature>
<reference evidence="2" key="2">
    <citation type="submission" date="2020-06" db="EMBL/GenBank/DDBJ databases">
        <authorList>
            <person name="Sheffer M."/>
        </authorList>
    </citation>
    <scope>NUCLEOTIDE SEQUENCE</scope>
</reference>
<feature type="region of interest" description="Disordered" evidence="1">
    <location>
        <begin position="1"/>
        <end position="50"/>
    </location>
</feature>
<sequence>MAFREDIPESLLRPVENVPDSEFPLPVDPVRDKTEPDVCQDHDASPNDLSTTQISEIVQLKNCRLREEEGEGLTKQQLSRLNQL</sequence>
<protein>
    <submittedName>
        <fullName evidence="2">Uncharacterized protein</fullName>
    </submittedName>
</protein>
<dbReference type="AlphaFoldDB" id="A0A8T0ESX4"/>
<comment type="caution">
    <text evidence="2">The sequence shown here is derived from an EMBL/GenBank/DDBJ whole genome shotgun (WGS) entry which is preliminary data.</text>
</comment>
<proteinExistence type="predicted"/>
<dbReference type="Proteomes" id="UP000807504">
    <property type="component" value="Unassembled WGS sequence"/>
</dbReference>
<gene>
    <name evidence="2" type="ORF">HNY73_014030</name>
</gene>
<evidence type="ECO:0000256" key="1">
    <source>
        <dbReference type="SAM" id="MobiDB-lite"/>
    </source>
</evidence>
<evidence type="ECO:0000313" key="2">
    <source>
        <dbReference type="EMBL" id="KAF8777109.1"/>
    </source>
</evidence>
<accession>A0A8T0ESX4</accession>
<keyword evidence="3" id="KW-1185">Reference proteome</keyword>
<reference evidence="2" key="1">
    <citation type="journal article" date="2020" name="bioRxiv">
        <title>Chromosome-level reference genome of the European wasp spider Argiope bruennichi: a resource for studies on range expansion and evolutionary adaptation.</title>
        <authorList>
            <person name="Sheffer M.M."/>
            <person name="Hoppe A."/>
            <person name="Krehenwinkel H."/>
            <person name="Uhl G."/>
            <person name="Kuss A.W."/>
            <person name="Jensen L."/>
            <person name="Jensen C."/>
            <person name="Gillespie R.G."/>
            <person name="Hoff K.J."/>
            <person name="Prost S."/>
        </authorList>
    </citation>
    <scope>NUCLEOTIDE SEQUENCE</scope>
</reference>
<evidence type="ECO:0000313" key="3">
    <source>
        <dbReference type="Proteomes" id="UP000807504"/>
    </source>
</evidence>